<keyword evidence="3" id="KW-1185">Reference proteome</keyword>
<sequence length="311" mass="35543">MIRRKFLKKLTFAGTAVTVGALLNPIPLFGSSRTKKLRIAHITDTHVYNARNCPGKMDQFIEKLLEINPQPDLIFHTGDVIMEALAGSKATIKGQWDLWNRKWEAVPIETKYAIGNHDIHGNASGDRSSPSFGKQWMIDELQMPGRYYDFQRDGWHFIVLDSTQNINGQKYDARIDLEQEHWLIDKLSGISQNTPVMIVSHIPILSSSVSSWAPTAKVRQFPTPYYFHQDSDRIQEIFKTWGAGKVRLCISGHIHMTDKLTSFGVDYLGGGAVCGRWWGSSVFRKTHCGFSMIDLFSDGSYKRTYYIYEWK</sequence>
<evidence type="ECO:0000313" key="3">
    <source>
        <dbReference type="Proteomes" id="UP000468581"/>
    </source>
</evidence>
<dbReference type="InterPro" id="IPR029052">
    <property type="entry name" value="Metallo-depent_PP-like"/>
</dbReference>
<reference evidence="2 3" key="1">
    <citation type="submission" date="2020-01" db="EMBL/GenBank/DDBJ databases">
        <title>Leptobacterium flavescens.</title>
        <authorList>
            <person name="Wang G."/>
        </authorList>
    </citation>
    <scope>NUCLEOTIDE SEQUENCE [LARGE SCALE GENOMIC DNA]</scope>
    <source>
        <strain evidence="2 3">KCTC 22160</strain>
    </source>
</reference>
<dbReference type="GO" id="GO:0016787">
    <property type="term" value="F:hydrolase activity"/>
    <property type="evidence" value="ECO:0007669"/>
    <property type="project" value="InterPro"/>
</dbReference>
<protein>
    <recommendedName>
        <fullName evidence="1">Calcineurin-like phosphoesterase domain-containing protein</fullName>
    </recommendedName>
</protein>
<accession>A0A6P0ULD0</accession>
<dbReference type="AlphaFoldDB" id="A0A6P0ULD0"/>
<gene>
    <name evidence="2" type="ORF">GWK08_00270</name>
</gene>
<dbReference type="RefSeq" id="WP_163604898.1">
    <property type="nucleotide sequence ID" value="NZ_JAABOO010000001.1"/>
</dbReference>
<name>A0A6P0ULD0_9FLAO</name>
<dbReference type="EMBL" id="JAABOO010000001">
    <property type="protein sequence ID" value="NER11863.1"/>
    <property type="molecule type" value="Genomic_DNA"/>
</dbReference>
<proteinExistence type="predicted"/>
<dbReference type="Pfam" id="PF00149">
    <property type="entry name" value="Metallophos"/>
    <property type="match status" value="1"/>
</dbReference>
<dbReference type="PANTHER" id="PTHR43143:SF1">
    <property type="entry name" value="SERINE_THREONINE-PROTEIN PHOSPHATASE CPPED1"/>
    <property type="match status" value="1"/>
</dbReference>
<feature type="domain" description="Calcineurin-like phosphoesterase" evidence="1">
    <location>
        <begin position="37"/>
        <end position="255"/>
    </location>
</feature>
<comment type="caution">
    <text evidence="2">The sequence shown here is derived from an EMBL/GenBank/DDBJ whole genome shotgun (WGS) entry which is preliminary data.</text>
</comment>
<dbReference type="SUPFAM" id="SSF56300">
    <property type="entry name" value="Metallo-dependent phosphatases"/>
    <property type="match status" value="1"/>
</dbReference>
<dbReference type="InterPro" id="IPR051918">
    <property type="entry name" value="STPP_CPPED1"/>
</dbReference>
<dbReference type="Gene3D" id="3.60.21.10">
    <property type="match status" value="1"/>
</dbReference>
<dbReference type="InterPro" id="IPR004843">
    <property type="entry name" value="Calcineurin-like_PHP"/>
</dbReference>
<evidence type="ECO:0000259" key="1">
    <source>
        <dbReference type="Pfam" id="PF00149"/>
    </source>
</evidence>
<dbReference type="Proteomes" id="UP000468581">
    <property type="component" value="Unassembled WGS sequence"/>
</dbReference>
<organism evidence="2 3">
    <name type="scientific">Leptobacterium flavescens</name>
    <dbReference type="NCBI Taxonomy" id="472055"/>
    <lineage>
        <taxon>Bacteria</taxon>
        <taxon>Pseudomonadati</taxon>
        <taxon>Bacteroidota</taxon>
        <taxon>Flavobacteriia</taxon>
        <taxon>Flavobacteriales</taxon>
        <taxon>Flavobacteriaceae</taxon>
        <taxon>Leptobacterium</taxon>
    </lineage>
</organism>
<evidence type="ECO:0000313" key="2">
    <source>
        <dbReference type="EMBL" id="NER11863.1"/>
    </source>
</evidence>
<dbReference type="PANTHER" id="PTHR43143">
    <property type="entry name" value="METALLOPHOSPHOESTERASE, CALCINEURIN SUPERFAMILY"/>
    <property type="match status" value="1"/>
</dbReference>